<dbReference type="CDD" id="cd00873">
    <property type="entry name" value="KU80"/>
    <property type="match status" value="1"/>
</dbReference>
<dbReference type="GO" id="GO:0042162">
    <property type="term" value="F:telomeric DNA binding"/>
    <property type="evidence" value="ECO:0007669"/>
    <property type="project" value="InterPro"/>
</dbReference>
<evidence type="ECO:0000256" key="11">
    <source>
        <dbReference type="ARBA" id="ARBA00022840"/>
    </source>
</evidence>
<reference evidence="20 21" key="1">
    <citation type="journal article" date="2019" name="Nat. Ecol. Evol.">
        <title>Megaphylogeny resolves global patterns of mushroom evolution.</title>
        <authorList>
            <person name="Varga T."/>
            <person name="Krizsan K."/>
            <person name="Foldi C."/>
            <person name="Dima B."/>
            <person name="Sanchez-Garcia M."/>
            <person name="Sanchez-Ramirez S."/>
            <person name="Szollosi G.J."/>
            <person name="Szarkandi J.G."/>
            <person name="Papp V."/>
            <person name="Albert L."/>
            <person name="Andreopoulos W."/>
            <person name="Angelini C."/>
            <person name="Antonin V."/>
            <person name="Barry K.W."/>
            <person name="Bougher N.L."/>
            <person name="Buchanan P."/>
            <person name="Buyck B."/>
            <person name="Bense V."/>
            <person name="Catcheside P."/>
            <person name="Chovatia M."/>
            <person name="Cooper J."/>
            <person name="Damon W."/>
            <person name="Desjardin D."/>
            <person name="Finy P."/>
            <person name="Geml J."/>
            <person name="Haridas S."/>
            <person name="Hughes K."/>
            <person name="Justo A."/>
            <person name="Karasinski D."/>
            <person name="Kautmanova I."/>
            <person name="Kiss B."/>
            <person name="Kocsube S."/>
            <person name="Kotiranta H."/>
            <person name="LaButti K.M."/>
            <person name="Lechner B.E."/>
            <person name="Liimatainen K."/>
            <person name="Lipzen A."/>
            <person name="Lukacs Z."/>
            <person name="Mihaltcheva S."/>
            <person name="Morgado L.N."/>
            <person name="Niskanen T."/>
            <person name="Noordeloos M.E."/>
            <person name="Ohm R.A."/>
            <person name="Ortiz-Santana B."/>
            <person name="Ovrebo C."/>
            <person name="Racz N."/>
            <person name="Riley R."/>
            <person name="Savchenko A."/>
            <person name="Shiryaev A."/>
            <person name="Soop K."/>
            <person name="Spirin V."/>
            <person name="Szebenyi C."/>
            <person name="Tomsovsky M."/>
            <person name="Tulloss R.E."/>
            <person name="Uehling J."/>
            <person name="Grigoriev I.V."/>
            <person name="Vagvolgyi C."/>
            <person name="Papp T."/>
            <person name="Martin F.M."/>
            <person name="Miettinen O."/>
            <person name="Hibbett D.S."/>
            <person name="Nagy L.G."/>
        </authorList>
    </citation>
    <scope>NUCLEOTIDE SEQUENCE [LARGE SCALE GENOMIC DNA]</scope>
    <source>
        <strain evidence="20 21">FP101781</strain>
    </source>
</reference>
<dbReference type="Pfam" id="PF02735">
    <property type="entry name" value="Ku"/>
    <property type="match status" value="1"/>
</dbReference>
<keyword evidence="8" id="KW-0227">DNA damage</keyword>
<dbReference type="GO" id="GO:0006303">
    <property type="term" value="P:double-strand break repair via nonhomologous end joining"/>
    <property type="evidence" value="ECO:0007669"/>
    <property type="project" value="InterPro"/>
</dbReference>
<dbReference type="GO" id="GO:0003684">
    <property type="term" value="F:damaged DNA binding"/>
    <property type="evidence" value="ECO:0007669"/>
    <property type="project" value="InterPro"/>
</dbReference>
<evidence type="ECO:0000256" key="5">
    <source>
        <dbReference type="ARBA" id="ARBA00021792"/>
    </source>
</evidence>
<keyword evidence="15" id="KW-0234">DNA repair</keyword>
<sequence length="854" mass="95506">MPAERAGYTVTMFLVDTSPSMGEVRTVELPPGPNGEERTTEITNLEWALRYVKTKVQEMIFNGRKTDQCGVIVFGSDTTDNIINDESEGYESVVEYIPIATPNAGTLAKLDELLPSETTGDPIDALIVGIETQARHLGKKKTWTRKVLLVTDGNSEIETEDWEATVDKMNEYDVKLTVVGVDFDDVEFGYAYENKTSTKRNNEKFFHDIVGRMKDDNGILGTCEHALEEVGRPDTKQVRSALMGTILRLGDPDRDADTAIEIMVKASKATALQRPATMKKFALLQNEDKDDDEDAMEVDEDVEQKAVFAQLKMRTQYYYEPDAPSEEDAVKLEDEEEGLLLDGDDEKKEKKVLQKVEVEKEELIRGFKYGTTYAPCPDGQFPKLPTSKGITICGFFPAENFRRELSMGEIQYIWGDPGSPQQQVAISSFSRAMEADKKMAIARWVSRDGMDPKMGVLVPSNFDKVDCLLWAPMPFADDVRRYTFASLDRLVSKKGELITEHPYIPTEEQCEAMDAFVDSMDLMDAADDEKGNRTQWFNPSEAFNPAIHRIKQAIFHCAVVSDISTTPLPPPHPELTKYFEPPPRTLKRVKKTLPACQQAFGVKQVPKRVGKVKKDDHEHAAEDAESELLLNQKGKAPVRRQSTLLPTPSAVIGSTKFVIKGNDSGSETESDEEGGLLLDAKKPASTLEGKAPPTPARSVSPKTKRSSKRDEEDEDEDIDPGRAPGRIIGSTHPLKDFKKNISQGDVVTKAVEDLSMIVTEILLKPFASRRSDEMLECMKAMRKVCLEEDEVDAWNAFLQNLKTKCLSSKPKGNPGFWEKVREEGRTLSLLTEKEVKKYGGTSQYSEKQAVEFLT</sequence>
<evidence type="ECO:0000256" key="18">
    <source>
        <dbReference type="SAM" id="MobiDB-lite"/>
    </source>
</evidence>
<keyword evidence="21" id="KW-1185">Reference proteome</keyword>
<dbReference type="InterPro" id="IPR014893">
    <property type="entry name" value="Ku_PK_bind"/>
</dbReference>
<dbReference type="Proteomes" id="UP000298030">
    <property type="component" value="Unassembled WGS sequence"/>
</dbReference>
<dbReference type="Gene3D" id="1.25.40.240">
    <property type="entry name" value="Ku, C-terminal domain"/>
    <property type="match status" value="1"/>
</dbReference>
<evidence type="ECO:0000256" key="14">
    <source>
        <dbReference type="ARBA" id="ARBA00023172"/>
    </source>
</evidence>
<dbReference type="InterPro" id="IPR036465">
    <property type="entry name" value="vWFA_dom_sf"/>
</dbReference>
<dbReference type="FunFam" id="3.40.50.410:FF:000073">
    <property type="entry name" value="ATP-dependent DNA helicase II subunit 2"/>
    <property type="match status" value="1"/>
</dbReference>
<dbReference type="Pfam" id="PF08785">
    <property type="entry name" value="Ku_PK_bind"/>
    <property type="match status" value="1"/>
</dbReference>
<keyword evidence="9" id="KW-0378">Hydrolase</keyword>
<organism evidence="20 21">
    <name type="scientific">Coprinellus micaceus</name>
    <name type="common">Glistening ink-cap mushroom</name>
    <name type="synonym">Coprinus micaceus</name>
    <dbReference type="NCBI Taxonomy" id="71717"/>
    <lineage>
        <taxon>Eukaryota</taxon>
        <taxon>Fungi</taxon>
        <taxon>Dikarya</taxon>
        <taxon>Basidiomycota</taxon>
        <taxon>Agaricomycotina</taxon>
        <taxon>Agaricomycetes</taxon>
        <taxon>Agaricomycetidae</taxon>
        <taxon>Agaricales</taxon>
        <taxon>Agaricineae</taxon>
        <taxon>Psathyrellaceae</taxon>
        <taxon>Coprinellus</taxon>
    </lineage>
</organism>
<dbReference type="GO" id="GO:0006310">
    <property type="term" value="P:DNA recombination"/>
    <property type="evidence" value="ECO:0007669"/>
    <property type="project" value="UniProtKB-KW"/>
</dbReference>
<keyword evidence="16" id="KW-0539">Nucleus</keyword>
<dbReference type="GO" id="GO:0043564">
    <property type="term" value="C:Ku70:Ku80 complex"/>
    <property type="evidence" value="ECO:0007669"/>
    <property type="project" value="InterPro"/>
</dbReference>
<dbReference type="Gene3D" id="3.40.50.410">
    <property type="entry name" value="von Willebrand factor, type A domain"/>
    <property type="match status" value="1"/>
</dbReference>
<keyword evidence="10" id="KW-0347">Helicase</keyword>
<keyword evidence="13" id="KW-0238">DNA-binding</keyword>
<comment type="subcellular location">
    <subcellularLocation>
        <location evidence="2">Chromosome</location>
        <location evidence="2">Telomere</location>
    </subcellularLocation>
    <subcellularLocation>
        <location evidence="1">Nucleus</location>
    </subcellularLocation>
</comment>
<evidence type="ECO:0000259" key="19">
    <source>
        <dbReference type="PROSITE" id="PS50234"/>
    </source>
</evidence>
<dbReference type="GO" id="GO:0003678">
    <property type="term" value="F:DNA helicase activity"/>
    <property type="evidence" value="ECO:0007669"/>
    <property type="project" value="UniProtKB-EC"/>
</dbReference>
<dbReference type="InterPro" id="IPR024193">
    <property type="entry name" value="Ku80"/>
</dbReference>
<dbReference type="PANTHER" id="PTHR12604">
    <property type="entry name" value="KU AUTOANTIGEN DNA HELICASE"/>
    <property type="match status" value="1"/>
</dbReference>
<dbReference type="GO" id="GO:0016787">
    <property type="term" value="F:hydrolase activity"/>
    <property type="evidence" value="ECO:0007669"/>
    <property type="project" value="UniProtKB-KW"/>
</dbReference>
<evidence type="ECO:0000256" key="10">
    <source>
        <dbReference type="ARBA" id="ARBA00022806"/>
    </source>
</evidence>
<evidence type="ECO:0000256" key="1">
    <source>
        <dbReference type="ARBA" id="ARBA00004123"/>
    </source>
</evidence>
<dbReference type="FunFam" id="1.10.1600.10:FF:000002">
    <property type="entry name" value="X-ray repair cross-complementing protein 5"/>
    <property type="match status" value="1"/>
</dbReference>
<comment type="similarity">
    <text evidence="3">Belongs to the ku80 family.</text>
</comment>
<dbReference type="SMART" id="SM00559">
    <property type="entry name" value="Ku78"/>
    <property type="match status" value="1"/>
</dbReference>
<dbReference type="GO" id="GO:0003690">
    <property type="term" value="F:double-stranded DNA binding"/>
    <property type="evidence" value="ECO:0007669"/>
    <property type="project" value="TreeGrafter"/>
</dbReference>
<dbReference type="SUPFAM" id="SSF53300">
    <property type="entry name" value="vWA-like"/>
    <property type="match status" value="1"/>
</dbReference>
<dbReference type="EC" id="3.6.4.12" evidence="4"/>
<dbReference type="OrthoDB" id="30826at2759"/>
<keyword evidence="6" id="KW-0158">Chromosome</keyword>
<dbReference type="PROSITE" id="PS50234">
    <property type="entry name" value="VWFA"/>
    <property type="match status" value="1"/>
</dbReference>
<evidence type="ECO:0000256" key="2">
    <source>
        <dbReference type="ARBA" id="ARBA00004574"/>
    </source>
</evidence>
<dbReference type="GO" id="GO:0000781">
    <property type="term" value="C:chromosome, telomeric region"/>
    <property type="evidence" value="ECO:0007669"/>
    <property type="project" value="UniProtKB-SubCell"/>
</dbReference>
<dbReference type="InterPro" id="IPR036494">
    <property type="entry name" value="Ku_C_sf"/>
</dbReference>
<evidence type="ECO:0000256" key="3">
    <source>
        <dbReference type="ARBA" id="ARBA00007726"/>
    </source>
</evidence>
<keyword evidence="12" id="KW-0779">Telomere</keyword>
<feature type="domain" description="VWFA" evidence="19">
    <location>
        <begin position="10"/>
        <end position="181"/>
    </location>
</feature>
<feature type="compositionally biased region" description="Basic and acidic residues" evidence="18">
    <location>
        <begin position="612"/>
        <end position="622"/>
    </location>
</feature>
<dbReference type="SUPFAM" id="SSF101420">
    <property type="entry name" value="C-terminal domain of Ku80"/>
    <property type="match status" value="1"/>
</dbReference>
<evidence type="ECO:0000313" key="20">
    <source>
        <dbReference type="EMBL" id="TEB26286.1"/>
    </source>
</evidence>
<evidence type="ECO:0000256" key="12">
    <source>
        <dbReference type="ARBA" id="ARBA00022895"/>
    </source>
</evidence>
<evidence type="ECO:0000256" key="15">
    <source>
        <dbReference type="ARBA" id="ARBA00023204"/>
    </source>
</evidence>
<protein>
    <recommendedName>
        <fullName evidence="5">ATP-dependent DNA helicase II subunit 2</fullName>
        <ecNumber evidence="4">3.6.4.12</ecNumber>
    </recommendedName>
    <alternativeName>
        <fullName evidence="17">ATP-dependent DNA helicase II subunit Ku80</fullName>
    </alternativeName>
</protein>
<dbReference type="InterPro" id="IPR002035">
    <property type="entry name" value="VWF_A"/>
</dbReference>
<evidence type="ECO:0000256" key="6">
    <source>
        <dbReference type="ARBA" id="ARBA00022454"/>
    </source>
</evidence>
<accession>A0A4Y7SWP0</accession>
<dbReference type="EMBL" id="QPFP01000049">
    <property type="protein sequence ID" value="TEB26286.1"/>
    <property type="molecule type" value="Genomic_DNA"/>
</dbReference>
<evidence type="ECO:0000256" key="7">
    <source>
        <dbReference type="ARBA" id="ARBA00022741"/>
    </source>
</evidence>
<dbReference type="Pfam" id="PF03731">
    <property type="entry name" value="Ku_N"/>
    <property type="match status" value="1"/>
</dbReference>
<evidence type="ECO:0000256" key="17">
    <source>
        <dbReference type="ARBA" id="ARBA00031847"/>
    </source>
</evidence>
<feature type="region of interest" description="Disordered" evidence="18">
    <location>
        <begin position="683"/>
        <end position="731"/>
    </location>
</feature>
<dbReference type="GO" id="GO:0005524">
    <property type="term" value="F:ATP binding"/>
    <property type="evidence" value="ECO:0007669"/>
    <property type="project" value="UniProtKB-KW"/>
</dbReference>
<evidence type="ECO:0000256" key="16">
    <source>
        <dbReference type="ARBA" id="ARBA00023242"/>
    </source>
</evidence>
<keyword evidence="11" id="KW-0067">ATP-binding</keyword>
<evidence type="ECO:0000256" key="13">
    <source>
        <dbReference type="ARBA" id="ARBA00023125"/>
    </source>
</evidence>
<evidence type="ECO:0000256" key="9">
    <source>
        <dbReference type="ARBA" id="ARBA00022801"/>
    </source>
</evidence>
<evidence type="ECO:0000313" key="21">
    <source>
        <dbReference type="Proteomes" id="UP000298030"/>
    </source>
</evidence>
<evidence type="ECO:0000256" key="8">
    <source>
        <dbReference type="ARBA" id="ARBA00022763"/>
    </source>
</evidence>
<dbReference type="Gene3D" id="1.10.1600.10">
    <property type="match status" value="1"/>
</dbReference>
<dbReference type="SUPFAM" id="SSF100939">
    <property type="entry name" value="SPOC domain-like"/>
    <property type="match status" value="1"/>
</dbReference>
<dbReference type="PANTHER" id="PTHR12604:SF4">
    <property type="entry name" value="X-RAY REPAIR CROSS-COMPLEMENTING PROTEIN 5"/>
    <property type="match status" value="1"/>
</dbReference>
<keyword evidence="14" id="KW-0233">DNA recombination</keyword>
<proteinExistence type="inferred from homology"/>
<feature type="region of interest" description="Disordered" evidence="18">
    <location>
        <begin position="607"/>
        <end position="647"/>
    </location>
</feature>
<keyword evidence="7" id="KW-0547">Nucleotide-binding</keyword>
<dbReference type="GO" id="GO:0000723">
    <property type="term" value="P:telomere maintenance"/>
    <property type="evidence" value="ECO:0007669"/>
    <property type="project" value="InterPro"/>
</dbReference>
<dbReference type="InterPro" id="IPR005161">
    <property type="entry name" value="Ku_N"/>
</dbReference>
<name>A0A4Y7SWP0_COPMI</name>
<gene>
    <name evidence="20" type="ORF">FA13DRAFT_1795701</name>
</gene>
<dbReference type="InterPro" id="IPR006164">
    <property type="entry name" value="DNA_bd_Ku70/Ku80"/>
</dbReference>
<evidence type="ECO:0000256" key="4">
    <source>
        <dbReference type="ARBA" id="ARBA00012551"/>
    </source>
</evidence>
<comment type="caution">
    <text evidence="20">The sequence shown here is derived from an EMBL/GenBank/DDBJ whole genome shotgun (WGS) entry which is preliminary data.</text>
</comment>
<dbReference type="STRING" id="71717.A0A4Y7SWP0"/>
<dbReference type="InterPro" id="IPR016194">
    <property type="entry name" value="SPOC-like_C_dom_sf"/>
</dbReference>
<dbReference type="AlphaFoldDB" id="A0A4Y7SWP0"/>
<dbReference type="Gene3D" id="2.40.290.10">
    <property type="match status" value="1"/>
</dbReference>